<feature type="compositionally biased region" description="Basic residues" evidence="1">
    <location>
        <begin position="70"/>
        <end position="93"/>
    </location>
</feature>
<evidence type="ECO:0000313" key="2">
    <source>
        <dbReference type="EMBL" id="CAD1822710.1"/>
    </source>
</evidence>
<reference evidence="2" key="1">
    <citation type="submission" date="2020-07" db="EMBL/GenBank/DDBJ databases">
        <authorList>
            <person name="Lin J."/>
        </authorList>
    </citation>
    <scope>NUCLEOTIDE SEQUENCE</scope>
</reference>
<feature type="region of interest" description="Disordered" evidence="1">
    <location>
        <begin position="38"/>
        <end position="93"/>
    </location>
</feature>
<protein>
    <submittedName>
        <fullName evidence="2">Uncharacterized protein</fullName>
    </submittedName>
</protein>
<organism evidence="2">
    <name type="scientific">Ananas comosus var. bracteatus</name>
    <name type="common">red pineapple</name>
    <dbReference type="NCBI Taxonomy" id="296719"/>
    <lineage>
        <taxon>Eukaryota</taxon>
        <taxon>Viridiplantae</taxon>
        <taxon>Streptophyta</taxon>
        <taxon>Embryophyta</taxon>
        <taxon>Tracheophyta</taxon>
        <taxon>Spermatophyta</taxon>
        <taxon>Magnoliopsida</taxon>
        <taxon>Liliopsida</taxon>
        <taxon>Poales</taxon>
        <taxon>Bromeliaceae</taxon>
        <taxon>Bromelioideae</taxon>
        <taxon>Ananas</taxon>
    </lineage>
</organism>
<sequence length="158" mass="17447">MAEAEAETETETARLAAHPHALALTHAPCAFLASDPVETAPSERTSSGNPVARIRHDHATGSSSTATVLHARRVRPRAAPRHRTLSARSPPFRRRGRLRRVAQLVQDLCKKHDLQYSFSSWDANRRTLATLRATALQARDLANPSPRNLLWEAVNTHG</sequence>
<evidence type="ECO:0000256" key="1">
    <source>
        <dbReference type="SAM" id="MobiDB-lite"/>
    </source>
</evidence>
<proteinExistence type="predicted"/>
<accession>A0A6V7NVW7</accession>
<dbReference type="EMBL" id="LR862142">
    <property type="protein sequence ID" value="CAD1822710.1"/>
    <property type="molecule type" value="Genomic_DNA"/>
</dbReference>
<name>A0A6V7NVW7_ANACO</name>
<gene>
    <name evidence="2" type="ORF">CB5_LOCUS5921</name>
</gene>
<dbReference type="AlphaFoldDB" id="A0A6V7NVW7"/>